<reference evidence="3 4" key="1">
    <citation type="submission" date="2023-12" db="EMBL/GenBank/DDBJ databases">
        <title>Friends and Foes: Symbiotic and Algicidal bacterial influence on Karenia brevis blooms.</title>
        <authorList>
            <person name="Fei C."/>
            <person name="Mohamed A.R."/>
            <person name="Booker A."/>
            <person name="Arshad M."/>
            <person name="Klass S."/>
            <person name="Ahn S."/>
            <person name="Gilbert P.M."/>
            <person name="Heil C.A."/>
            <person name="Martinez J.M."/>
            <person name="Amin S.A."/>
        </authorList>
    </citation>
    <scope>NUCLEOTIDE SEQUENCE [LARGE SCALE GENOMIC DNA]</scope>
    <source>
        <strain evidence="3 4">CE15</strain>
    </source>
</reference>
<gene>
    <name evidence="3" type="ORF">WAE96_19280</name>
</gene>
<evidence type="ECO:0000256" key="1">
    <source>
        <dbReference type="SAM" id="MobiDB-lite"/>
    </source>
</evidence>
<evidence type="ECO:0000313" key="3">
    <source>
        <dbReference type="EMBL" id="MEI4551827.1"/>
    </source>
</evidence>
<dbReference type="EMBL" id="JBAWKS010000002">
    <property type="protein sequence ID" value="MEI4551827.1"/>
    <property type="molecule type" value="Genomic_DNA"/>
</dbReference>
<feature type="transmembrane region" description="Helical" evidence="2">
    <location>
        <begin position="96"/>
        <end position="119"/>
    </location>
</feature>
<keyword evidence="4" id="KW-1185">Reference proteome</keyword>
<keyword evidence="2" id="KW-1133">Transmembrane helix</keyword>
<accession>A0ABU8EXW3</accession>
<feature type="transmembrane region" description="Helical" evidence="2">
    <location>
        <begin position="58"/>
        <end position="84"/>
    </location>
</feature>
<evidence type="ECO:0008006" key="5">
    <source>
        <dbReference type="Google" id="ProtNLM"/>
    </source>
</evidence>
<protein>
    <recommendedName>
        <fullName evidence="5">Phage holin family protein</fullName>
    </recommendedName>
</protein>
<feature type="compositionally biased region" description="Low complexity" evidence="1">
    <location>
        <begin position="12"/>
        <end position="22"/>
    </location>
</feature>
<evidence type="ECO:0000313" key="4">
    <source>
        <dbReference type="Proteomes" id="UP001382455"/>
    </source>
</evidence>
<keyword evidence="2" id="KW-0812">Transmembrane</keyword>
<dbReference type="Proteomes" id="UP001382455">
    <property type="component" value="Unassembled WGS sequence"/>
</dbReference>
<evidence type="ECO:0000256" key="2">
    <source>
        <dbReference type="SAM" id="Phobius"/>
    </source>
</evidence>
<comment type="caution">
    <text evidence="3">The sequence shown here is derived from an EMBL/GenBank/DDBJ whole genome shotgun (WGS) entry which is preliminary data.</text>
</comment>
<organism evidence="3 4">
    <name type="scientific">Pseudoalteromonas spongiae</name>
    <dbReference type="NCBI Taxonomy" id="298657"/>
    <lineage>
        <taxon>Bacteria</taxon>
        <taxon>Pseudomonadati</taxon>
        <taxon>Pseudomonadota</taxon>
        <taxon>Gammaproteobacteria</taxon>
        <taxon>Alteromonadales</taxon>
        <taxon>Pseudoalteromonadaceae</taxon>
        <taxon>Pseudoalteromonas</taxon>
    </lineage>
</organism>
<proteinExistence type="predicted"/>
<name>A0ABU8EXW3_9GAMM</name>
<dbReference type="RefSeq" id="WP_336436733.1">
    <property type="nucleotide sequence ID" value="NZ_JBAWKS010000002.1"/>
</dbReference>
<feature type="region of interest" description="Disordered" evidence="1">
    <location>
        <begin position="1"/>
        <end position="23"/>
    </location>
</feature>
<sequence>MDNIGPEQGSFNNQSEPNQQPENEAKLAQTFESVIALLESKIAKLITSKNLVAAEAKVSLSAALLSFAICLTLVVIVSVIWLLLNAVVGLTLYKMYPSLALVIGSLLLLNSALAVWLFIQLKRIWHRVGFKASASLLLNGD</sequence>
<keyword evidence="2" id="KW-0472">Membrane</keyword>